<accession>A0A7U2NGH3</accession>
<evidence type="ECO:0000313" key="2">
    <source>
        <dbReference type="Proteomes" id="UP000596329"/>
    </source>
</evidence>
<dbReference type="RefSeq" id="WP_063742881.1">
    <property type="nucleotide sequence ID" value="NZ_CP059075.1"/>
</dbReference>
<dbReference type="Proteomes" id="UP000596329">
    <property type="component" value="Chromosome"/>
</dbReference>
<reference evidence="1 2" key="1">
    <citation type="submission" date="2020-07" db="EMBL/GenBank/DDBJ databases">
        <title>Genomic characterization of Flavobacterium psychrophilum strains.</title>
        <authorList>
            <person name="Castillo D."/>
            <person name="Jorgensen J."/>
            <person name="Middelboe M."/>
        </authorList>
    </citation>
    <scope>NUCLEOTIDE SEQUENCE [LARGE SCALE GENOMIC DNA]</scope>
    <source>
        <strain evidence="1 2">FPS-R7</strain>
    </source>
</reference>
<sequence>MKILFITFAIYFSSIQMQSQNLSIDELSSLRKKSFGNLEEVLSIKNWSFLKGDEETTEKMGTATFTFNKMEYNDEASAFLEFYYDNSENEKLCNHKINLQFFDKAKYNNYVIRLKSLGCKLIKSKIEDGNIVKIYQGSTTTFQISIVSEKDLLGTTNTTYNLFIMDNVDYFINYDEDSTLRDLLKERIENEKK</sequence>
<name>A0A7U2NGH3_FLAPS</name>
<organism evidence="1 2">
    <name type="scientific">Flavobacterium psychrophilum</name>
    <dbReference type="NCBI Taxonomy" id="96345"/>
    <lineage>
        <taxon>Bacteria</taxon>
        <taxon>Pseudomonadati</taxon>
        <taxon>Bacteroidota</taxon>
        <taxon>Flavobacteriia</taxon>
        <taxon>Flavobacteriales</taxon>
        <taxon>Flavobacteriaceae</taxon>
        <taxon>Flavobacterium</taxon>
    </lineage>
</organism>
<dbReference type="EMBL" id="CP059075">
    <property type="protein sequence ID" value="QRE04754.1"/>
    <property type="molecule type" value="Genomic_DNA"/>
</dbReference>
<evidence type="ECO:0000313" key="1">
    <source>
        <dbReference type="EMBL" id="QRE04754.1"/>
    </source>
</evidence>
<dbReference type="AlphaFoldDB" id="A0A7U2NGH3"/>
<proteinExistence type="predicted"/>
<protein>
    <submittedName>
        <fullName evidence="1">Uncharacterized protein</fullName>
    </submittedName>
</protein>
<gene>
    <name evidence="1" type="ORF">H0H26_03945</name>
</gene>